<name>A0A2T7BK66_9BACT</name>
<keyword evidence="2" id="KW-1185">Reference proteome</keyword>
<proteinExistence type="predicted"/>
<protein>
    <recommendedName>
        <fullName evidence="3">DUF3108 domain-containing protein</fullName>
    </recommendedName>
</protein>
<evidence type="ECO:0000313" key="2">
    <source>
        <dbReference type="Proteomes" id="UP000244450"/>
    </source>
</evidence>
<gene>
    <name evidence="1" type="ORF">DCC81_00895</name>
</gene>
<dbReference type="InterPro" id="IPR045767">
    <property type="entry name" value="DUF6134"/>
</dbReference>
<dbReference type="Proteomes" id="UP000244450">
    <property type="component" value="Unassembled WGS sequence"/>
</dbReference>
<comment type="caution">
    <text evidence="1">The sequence shown here is derived from an EMBL/GenBank/DDBJ whole genome shotgun (WGS) entry which is preliminary data.</text>
</comment>
<dbReference type="EMBL" id="QCYK01000001">
    <property type="protein sequence ID" value="PUZ28074.1"/>
    <property type="molecule type" value="Genomic_DNA"/>
</dbReference>
<accession>A0A2T7BK66</accession>
<organism evidence="1 2">
    <name type="scientific">Chitinophaga parva</name>
    <dbReference type="NCBI Taxonomy" id="2169414"/>
    <lineage>
        <taxon>Bacteria</taxon>
        <taxon>Pseudomonadati</taxon>
        <taxon>Bacteroidota</taxon>
        <taxon>Chitinophagia</taxon>
        <taxon>Chitinophagales</taxon>
        <taxon>Chitinophagaceae</taxon>
        <taxon>Chitinophaga</taxon>
    </lineage>
</organism>
<sequence length="221" mass="24990">MLADAIYHTELLAGHWYFFVYLKTADQELSVTMKYLLSFMLAFFTVKPAHAQTQQYQIVFGNRPVGFVNARQTQSGNTRNITIKSEFHIIGNITTQLDVQFAGSTLEQARNVRNKSGTDEVTTTLHAGRQYNVSHDNTKTVIPEASITHCVSELYFTEPVRITSVFSEAQGQVLALRSLGGSRYELTLPDGKRNVYRYEKGKLVEVEINHTFGKAYIRLVS</sequence>
<reference evidence="1 2" key="1">
    <citation type="submission" date="2018-04" db="EMBL/GenBank/DDBJ databases">
        <title>Chitinophaga fuyangensis sp. nov., isolated from soil in a chemical factory.</title>
        <authorList>
            <person name="Chen K."/>
        </authorList>
    </citation>
    <scope>NUCLEOTIDE SEQUENCE [LARGE SCALE GENOMIC DNA]</scope>
    <source>
        <strain evidence="1 2">LY-1</strain>
    </source>
</reference>
<dbReference type="Pfam" id="PF19630">
    <property type="entry name" value="DUF6134"/>
    <property type="match status" value="1"/>
</dbReference>
<dbReference type="AlphaFoldDB" id="A0A2T7BK66"/>
<evidence type="ECO:0008006" key="3">
    <source>
        <dbReference type="Google" id="ProtNLM"/>
    </source>
</evidence>
<evidence type="ECO:0000313" key="1">
    <source>
        <dbReference type="EMBL" id="PUZ28074.1"/>
    </source>
</evidence>